<sequence length="45" mass="5249">MGINDRKIGSFKSSRLFMTRFLLIMCNNVFRDMVSKHSLPDEVTL</sequence>
<dbReference type="EMBL" id="FQXJ01000003">
    <property type="protein sequence ID" value="SHH17861.1"/>
    <property type="molecule type" value="Genomic_DNA"/>
</dbReference>
<organism evidence="1 2">
    <name type="scientific">Desulfosporosinus lacus DSM 15449</name>
    <dbReference type="NCBI Taxonomy" id="1121420"/>
    <lineage>
        <taxon>Bacteria</taxon>
        <taxon>Bacillati</taxon>
        <taxon>Bacillota</taxon>
        <taxon>Clostridia</taxon>
        <taxon>Eubacteriales</taxon>
        <taxon>Desulfitobacteriaceae</taxon>
        <taxon>Desulfosporosinus</taxon>
    </lineage>
</organism>
<evidence type="ECO:0000313" key="2">
    <source>
        <dbReference type="Proteomes" id="UP000183954"/>
    </source>
</evidence>
<proteinExistence type="predicted"/>
<reference evidence="2" key="1">
    <citation type="submission" date="2016-11" db="EMBL/GenBank/DDBJ databases">
        <authorList>
            <person name="Varghese N."/>
            <person name="Submissions S."/>
        </authorList>
    </citation>
    <scope>NUCLEOTIDE SEQUENCE [LARGE SCALE GENOMIC DNA]</scope>
    <source>
        <strain evidence="2">DSM 15449</strain>
    </source>
</reference>
<name>A0A1M5QVA0_9FIRM</name>
<gene>
    <name evidence="1" type="ORF">SAMN02746098_00371</name>
</gene>
<dbReference type="AlphaFoldDB" id="A0A1M5QVA0"/>
<protein>
    <submittedName>
        <fullName evidence="1">Uncharacterized protein</fullName>
    </submittedName>
</protein>
<dbReference type="STRING" id="1121420.SAMN02746098_00371"/>
<keyword evidence="2" id="KW-1185">Reference proteome</keyword>
<dbReference type="Proteomes" id="UP000183954">
    <property type="component" value="Unassembled WGS sequence"/>
</dbReference>
<evidence type="ECO:0000313" key="1">
    <source>
        <dbReference type="EMBL" id="SHH17861.1"/>
    </source>
</evidence>
<accession>A0A1M5QVA0</accession>